<evidence type="ECO:0000313" key="2">
    <source>
        <dbReference type="Proteomes" id="UP001164250"/>
    </source>
</evidence>
<proteinExistence type="predicted"/>
<organism evidence="1 2">
    <name type="scientific">Pistacia atlantica</name>
    <dbReference type="NCBI Taxonomy" id="434234"/>
    <lineage>
        <taxon>Eukaryota</taxon>
        <taxon>Viridiplantae</taxon>
        <taxon>Streptophyta</taxon>
        <taxon>Embryophyta</taxon>
        <taxon>Tracheophyta</taxon>
        <taxon>Spermatophyta</taxon>
        <taxon>Magnoliopsida</taxon>
        <taxon>eudicotyledons</taxon>
        <taxon>Gunneridae</taxon>
        <taxon>Pentapetalae</taxon>
        <taxon>rosids</taxon>
        <taxon>malvids</taxon>
        <taxon>Sapindales</taxon>
        <taxon>Anacardiaceae</taxon>
        <taxon>Pistacia</taxon>
    </lineage>
</organism>
<evidence type="ECO:0000313" key="1">
    <source>
        <dbReference type="EMBL" id="KAJ0098159.1"/>
    </source>
</evidence>
<dbReference type="EMBL" id="CM047901">
    <property type="protein sequence ID" value="KAJ0098159.1"/>
    <property type="molecule type" value="Genomic_DNA"/>
</dbReference>
<name>A0ACC1BGQ3_9ROSI</name>
<accession>A0ACC1BGQ3</accession>
<gene>
    <name evidence="1" type="ORF">Patl1_28121</name>
</gene>
<dbReference type="Proteomes" id="UP001164250">
    <property type="component" value="Chromosome 5"/>
</dbReference>
<reference evidence="2" key="1">
    <citation type="journal article" date="2023" name="G3 (Bethesda)">
        <title>Genome assembly and association tests identify interacting loci associated with vigor, precocity, and sex in interspecific pistachio rootstocks.</title>
        <authorList>
            <person name="Palmer W."/>
            <person name="Jacygrad E."/>
            <person name="Sagayaradj S."/>
            <person name="Cavanaugh K."/>
            <person name="Han R."/>
            <person name="Bertier L."/>
            <person name="Beede B."/>
            <person name="Kafkas S."/>
            <person name="Golino D."/>
            <person name="Preece J."/>
            <person name="Michelmore R."/>
        </authorList>
    </citation>
    <scope>NUCLEOTIDE SEQUENCE [LARGE SCALE GENOMIC DNA]</scope>
</reference>
<sequence length="183" mass="20262">MRIEGSDSTKGVTPMMAKAPIGHLPSSLPEVIYCALREGDVPLGMPTGDHPFHLRVDQSSTPRRLNLSPLESNRARERLVSPVMEGARKHGEPSAASVPKHISPAVVMLQEFVTPEMFEEDRRMSLLDMLLMLSQVLSRGANILGMFCQESFVVLSNADTIYIKLERVKKSLSTQIYEMLIAG</sequence>
<keyword evidence="2" id="KW-1185">Reference proteome</keyword>
<protein>
    <submittedName>
        <fullName evidence="1">Uncharacterized protein</fullName>
    </submittedName>
</protein>
<comment type="caution">
    <text evidence="1">The sequence shown here is derived from an EMBL/GenBank/DDBJ whole genome shotgun (WGS) entry which is preliminary data.</text>
</comment>